<dbReference type="PANTHER" id="PTHR39472:SF1">
    <property type="entry name" value="EXPRESSED PROTEIN"/>
    <property type="match status" value="1"/>
</dbReference>
<dbReference type="AlphaFoldDB" id="A0A0D2I9M8"/>
<dbReference type="EMBL" id="KN846987">
    <property type="protein sequence ID" value="KIW93474.1"/>
    <property type="molecule type" value="Genomic_DNA"/>
</dbReference>
<gene>
    <name evidence="2" type="ORF">Z519_06079</name>
</gene>
<dbReference type="PANTHER" id="PTHR39472">
    <property type="entry name" value="EXPRESSED PROTEIN"/>
    <property type="match status" value="1"/>
</dbReference>
<dbReference type="GeneID" id="27699007"/>
<protein>
    <submittedName>
        <fullName evidence="2">Uncharacterized protein</fullName>
    </submittedName>
</protein>
<feature type="region of interest" description="Disordered" evidence="1">
    <location>
        <begin position="122"/>
        <end position="169"/>
    </location>
</feature>
<proteinExistence type="predicted"/>
<evidence type="ECO:0000313" key="3">
    <source>
        <dbReference type="Proteomes" id="UP000053789"/>
    </source>
</evidence>
<sequence>MSLFPVLEFHTSLTFVSFQIYYHHQHAAFTLLNTPNTPSGFTSAFLRSPVGSRRQSVSEPSQSEEDDEGLRQFTDAQLIDPNELSQILQDHLDSEASVVEEEPDLEPDSIYVNIRGHSPCSPYGDMSSPNAFPSLDTSLPPPSNRVSSASSTAPSSVNGSNGIGPGSGAAGAAGYMPPLPVGHQQDLNHLFNQIQELGALLRSNRDKVNSITRNAEEVAKRANGALTDGESAQPENDKAKIRELELELAKQKHLVELYKHEQKENTTLIGMYEEAMGTAVEQIRNYCGDIEGRFLRQRRHYNDLLQQEKDDHLQSRLDRDHWYAQTLKVCEMIRTAHRLRTDEWCEEYTIIAALQGEVRCLRRCIGMEPEKPEEETGWPYLKDLPLPE</sequence>
<dbReference type="VEuPathDB" id="FungiDB:Z519_06079"/>
<keyword evidence="3" id="KW-1185">Reference proteome</keyword>
<dbReference type="HOGENOM" id="CLU_048445_0_0_1"/>
<evidence type="ECO:0000256" key="1">
    <source>
        <dbReference type="SAM" id="MobiDB-lite"/>
    </source>
</evidence>
<dbReference type="RefSeq" id="XP_016620143.1">
    <property type="nucleotide sequence ID" value="XM_016763819.1"/>
</dbReference>
<evidence type="ECO:0000313" key="2">
    <source>
        <dbReference type="EMBL" id="KIW93474.1"/>
    </source>
</evidence>
<organism evidence="2 3">
    <name type="scientific">Cladophialophora bantiana (strain ATCC 10958 / CBS 173.52 / CDC B-1940 / NIH 8579)</name>
    <name type="common">Xylohypha bantiana</name>
    <dbReference type="NCBI Taxonomy" id="1442370"/>
    <lineage>
        <taxon>Eukaryota</taxon>
        <taxon>Fungi</taxon>
        <taxon>Dikarya</taxon>
        <taxon>Ascomycota</taxon>
        <taxon>Pezizomycotina</taxon>
        <taxon>Eurotiomycetes</taxon>
        <taxon>Chaetothyriomycetidae</taxon>
        <taxon>Chaetothyriales</taxon>
        <taxon>Herpotrichiellaceae</taxon>
        <taxon>Cladophialophora</taxon>
    </lineage>
</organism>
<feature type="compositionally biased region" description="Low complexity" evidence="1">
    <location>
        <begin position="144"/>
        <end position="160"/>
    </location>
</feature>
<accession>A0A0D2I9M8</accession>
<feature type="compositionally biased region" description="Polar residues" evidence="1">
    <location>
        <begin position="127"/>
        <end position="137"/>
    </location>
</feature>
<dbReference type="Proteomes" id="UP000053789">
    <property type="component" value="Unassembled WGS sequence"/>
</dbReference>
<name>A0A0D2I9M8_CLAB1</name>
<reference evidence="2" key="1">
    <citation type="submission" date="2015-01" db="EMBL/GenBank/DDBJ databases">
        <title>The Genome Sequence of Cladophialophora bantiana CBS 173.52.</title>
        <authorList>
            <consortium name="The Broad Institute Genomics Platform"/>
            <person name="Cuomo C."/>
            <person name="de Hoog S."/>
            <person name="Gorbushina A."/>
            <person name="Stielow B."/>
            <person name="Teixiera M."/>
            <person name="Abouelleil A."/>
            <person name="Chapman S.B."/>
            <person name="Priest M."/>
            <person name="Young S.K."/>
            <person name="Wortman J."/>
            <person name="Nusbaum C."/>
            <person name="Birren B."/>
        </authorList>
    </citation>
    <scope>NUCLEOTIDE SEQUENCE [LARGE SCALE GENOMIC DNA]</scope>
    <source>
        <strain evidence="2">CBS 173.52</strain>
    </source>
</reference>
<dbReference type="OrthoDB" id="21214at2759"/>